<dbReference type="Gene3D" id="3.30.420.40">
    <property type="match status" value="2"/>
</dbReference>
<dbReference type="InterPro" id="IPR018483">
    <property type="entry name" value="Carb_kinase_FGGY_CS"/>
</dbReference>
<sequence length="485" mass="52950">MPLFAGLDIGTTHTKLIVCDPAINILFQAKKGYTKGFGDTLDCAEILEAVRTLLKKAAETGVFTGQELVVTFSTAMHSLVLLNEAAEPQTPLYTWADTSSQPVVRELENDPLVQQLFFETGTPFHPMSPLCKLAWMKRSSPKLLAGAFKATGIKEFIWYQVTGRWEADHSIASATGLFSQKTMHWHPDAMEIAGLRLDQLAAPVPVTHIVSASPTGFAAACSLPETTRWVIGGSDGVLAQLGSGALAKGVAALTIGTSGAIRVTIPDFTVDRNRELFTYHLDQEHSVSGGAINNGGIVLQWWQRQVMELPDDLPTALEKFTTSAASVIPGCDGLVCLPWFGGERAPVWDAEATGIFAGVKNTHGQSHFKRSIIEGICFSFRVLLEKLEAAHGPVREVYASGGFTGSKWWVQVMADILERPLVIRDDADASALGAVAVGMKAVGMIRRWEDFPALSDDRGEVYHPEVQTKNTYFRNYERFLRLCQL</sequence>
<dbReference type="SUPFAM" id="SSF53067">
    <property type="entry name" value="Actin-like ATPase domain"/>
    <property type="match status" value="2"/>
</dbReference>
<keyword evidence="8" id="KW-1185">Reference proteome</keyword>
<accession>A0ABR7MB33</accession>
<evidence type="ECO:0000256" key="2">
    <source>
        <dbReference type="ARBA" id="ARBA00022679"/>
    </source>
</evidence>
<dbReference type="Pfam" id="PF02782">
    <property type="entry name" value="FGGY_C"/>
    <property type="match status" value="1"/>
</dbReference>
<dbReference type="PANTHER" id="PTHR43095:SF2">
    <property type="entry name" value="GLUCONOKINASE"/>
    <property type="match status" value="1"/>
</dbReference>
<dbReference type="RefSeq" id="WP_187257555.1">
    <property type="nucleotide sequence ID" value="NZ_JBHULF010000006.1"/>
</dbReference>
<evidence type="ECO:0000256" key="4">
    <source>
        <dbReference type="RuleBase" id="RU003733"/>
    </source>
</evidence>
<name>A0ABR7MB33_9BACT</name>
<evidence type="ECO:0000313" key="7">
    <source>
        <dbReference type="EMBL" id="MBC6492244.1"/>
    </source>
</evidence>
<evidence type="ECO:0000259" key="6">
    <source>
        <dbReference type="Pfam" id="PF02782"/>
    </source>
</evidence>
<dbReference type="InterPro" id="IPR018484">
    <property type="entry name" value="FGGY_N"/>
</dbReference>
<comment type="caution">
    <text evidence="7">The sequence shown here is derived from an EMBL/GenBank/DDBJ whole genome shotgun (WGS) entry which is preliminary data.</text>
</comment>
<dbReference type="CDD" id="cd07770">
    <property type="entry name" value="ASKHA_NBD_FGGY_GntK"/>
    <property type="match status" value="1"/>
</dbReference>
<dbReference type="InterPro" id="IPR050406">
    <property type="entry name" value="FGGY_Carb_Kinase"/>
</dbReference>
<feature type="domain" description="Carbohydrate kinase FGGY C-terminal" evidence="6">
    <location>
        <begin position="252"/>
        <end position="441"/>
    </location>
</feature>
<dbReference type="InterPro" id="IPR000577">
    <property type="entry name" value="Carb_kinase_FGGY"/>
</dbReference>
<dbReference type="PROSITE" id="PS00445">
    <property type="entry name" value="FGGY_KINASES_2"/>
    <property type="match status" value="1"/>
</dbReference>
<evidence type="ECO:0008006" key="9">
    <source>
        <dbReference type="Google" id="ProtNLM"/>
    </source>
</evidence>
<dbReference type="PIRSF" id="PIRSF000538">
    <property type="entry name" value="GlpK"/>
    <property type="match status" value="1"/>
</dbReference>
<gene>
    <name evidence="7" type="ORF">BC349_14375</name>
</gene>
<proteinExistence type="inferred from homology"/>
<feature type="domain" description="Carbohydrate kinase FGGY N-terminal" evidence="5">
    <location>
        <begin position="5"/>
        <end position="242"/>
    </location>
</feature>
<dbReference type="Pfam" id="PF00370">
    <property type="entry name" value="FGGY_N"/>
    <property type="match status" value="1"/>
</dbReference>
<evidence type="ECO:0000256" key="3">
    <source>
        <dbReference type="ARBA" id="ARBA00022777"/>
    </source>
</evidence>
<dbReference type="InterPro" id="IPR018485">
    <property type="entry name" value="FGGY_C"/>
</dbReference>
<dbReference type="InterPro" id="IPR043129">
    <property type="entry name" value="ATPase_NBD"/>
</dbReference>
<dbReference type="Proteomes" id="UP000765802">
    <property type="component" value="Unassembled WGS sequence"/>
</dbReference>
<keyword evidence="3 4" id="KW-0418">Kinase</keyword>
<dbReference type="PANTHER" id="PTHR43095">
    <property type="entry name" value="SUGAR KINASE"/>
    <property type="match status" value="1"/>
</dbReference>
<evidence type="ECO:0000313" key="8">
    <source>
        <dbReference type="Proteomes" id="UP000765802"/>
    </source>
</evidence>
<comment type="similarity">
    <text evidence="1 4">Belongs to the FGGY kinase family.</text>
</comment>
<reference evidence="7 8" key="1">
    <citation type="submission" date="2016-07" db="EMBL/GenBank/DDBJ databases">
        <title>Genome analysis of Flavihumibacter stibioxidans YS-17.</title>
        <authorList>
            <person name="Shi K."/>
            <person name="Han Y."/>
            <person name="Wang G."/>
        </authorList>
    </citation>
    <scope>NUCLEOTIDE SEQUENCE [LARGE SCALE GENOMIC DNA]</scope>
    <source>
        <strain evidence="7 8">YS-17</strain>
    </source>
</reference>
<organism evidence="7 8">
    <name type="scientific">Flavihumibacter stibioxidans</name>
    <dbReference type="NCBI Taxonomy" id="1834163"/>
    <lineage>
        <taxon>Bacteria</taxon>
        <taxon>Pseudomonadati</taxon>
        <taxon>Bacteroidota</taxon>
        <taxon>Chitinophagia</taxon>
        <taxon>Chitinophagales</taxon>
        <taxon>Chitinophagaceae</taxon>
        <taxon>Flavihumibacter</taxon>
    </lineage>
</organism>
<keyword evidence="2 4" id="KW-0808">Transferase</keyword>
<evidence type="ECO:0000256" key="1">
    <source>
        <dbReference type="ARBA" id="ARBA00009156"/>
    </source>
</evidence>
<evidence type="ECO:0000259" key="5">
    <source>
        <dbReference type="Pfam" id="PF00370"/>
    </source>
</evidence>
<dbReference type="EMBL" id="MBUA01000027">
    <property type="protein sequence ID" value="MBC6492244.1"/>
    <property type="molecule type" value="Genomic_DNA"/>
</dbReference>
<protein>
    <recommendedName>
        <fullName evidence="9">Gluconate kinase, FGGY family</fullName>
    </recommendedName>
</protein>